<name>A0ABU7R682_9FLAO</name>
<dbReference type="InterPro" id="IPR026444">
    <property type="entry name" value="Secre_tail"/>
</dbReference>
<keyword evidence="4" id="KW-0378">Hydrolase</keyword>
<gene>
    <name evidence="4" type="ORF">V2E39_23100</name>
</gene>
<evidence type="ECO:0000259" key="2">
    <source>
        <dbReference type="Pfam" id="PF05572"/>
    </source>
</evidence>
<dbReference type="RefSeq" id="WP_241309694.1">
    <property type="nucleotide sequence ID" value="NZ_JAKYXJ010000003.1"/>
</dbReference>
<feature type="domain" description="GEVED" evidence="3">
    <location>
        <begin position="433"/>
        <end position="508"/>
    </location>
</feature>
<dbReference type="GO" id="GO:0008237">
    <property type="term" value="F:metallopeptidase activity"/>
    <property type="evidence" value="ECO:0007669"/>
    <property type="project" value="UniProtKB-KW"/>
</dbReference>
<dbReference type="Pfam" id="PF20009">
    <property type="entry name" value="GEVED"/>
    <property type="match status" value="1"/>
</dbReference>
<reference evidence="4 5" key="1">
    <citation type="submission" date="2024-01" db="EMBL/GenBank/DDBJ databases">
        <title>Whole genome of Chryseobacterium arthrosphaerae NNCa 2741.</title>
        <authorList>
            <person name="Boriskina E.V."/>
            <person name="Gordinskaya N.A."/>
            <person name="Kropotov V.S."/>
            <person name="Alekseeva A.E."/>
            <person name="Makhova M.A."/>
            <person name="Kryazhev D.V."/>
            <person name="Shkurkina I.S."/>
        </authorList>
    </citation>
    <scope>NUCLEOTIDE SEQUENCE [LARGE SCALE GENOMIC DNA]</scope>
    <source>
        <strain evidence="4 5">NNCa 2741</strain>
    </source>
</reference>
<organism evidence="4 5">
    <name type="scientific">Chryseobacterium arthrosphaerae</name>
    <dbReference type="NCBI Taxonomy" id="651561"/>
    <lineage>
        <taxon>Bacteria</taxon>
        <taxon>Pseudomonadati</taxon>
        <taxon>Bacteroidota</taxon>
        <taxon>Flavobacteriia</taxon>
        <taxon>Flavobacteriales</taxon>
        <taxon>Weeksellaceae</taxon>
        <taxon>Chryseobacterium group</taxon>
        <taxon>Chryseobacterium</taxon>
    </lineage>
</organism>
<comment type="caution">
    <text evidence="4">The sequence shown here is derived from an EMBL/GenBank/DDBJ whole genome shotgun (WGS) entry which is preliminary data.</text>
</comment>
<evidence type="ECO:0000313" key="5">
    <source>
        <dbReference type="Proteomes" id="UP001350005"/>
    </source>
</evidence>
<evidence type="ECO:0000256" key="1">
    <source>
        <dbReference type="ARBA" id="ARBA00022729"/>
    </source>
</evidence>
<dbReference type="EMBL" id="JAZGJU010000088">
    <property type="protein sequence ID" value="MEE6130306.1"/>
    <property type="molecule type" value="Genomic_DNA"/>
</dbReference>
<dbReference type="InterPro" id="IPR045474">
    <property type="entry name" value="GEVED"/>
</dbReference>
<accession>A0ABU7R682</accession>
<dbReference type="NCBIfam" id="TIGR04183">
    <property type="entry name" value="Por_Secre_tail"/>
    <property type="match status" value="1"/>
</dbReference>
<keyword evidence="5" id="KW-1185">Reference proteome</keyword>
<dbReference type="Pfam" id="PF05572">
    <property type="entry name" value="Peptidase_M43"/>
    <property type="match status" value="1"/>
</dbReference>
<protein>
    <submittedName>
        <fullName evidence="4">Zinc-dependent metalloprotease</fullName>
    </submittedName>
</protein>
<dbReference type="InterPro" id="IPR024079">
    <property type="entry name" value="MetalloPept_cat_dom_sf"/>
</dbReference>
<evidence type="ECO:0000259" key="3">
    <source>
        <dbReference type="Pfam" id="PF20009"/>
    </source>
</evidence>
<dbReference type="SUPFAM" id="SSF55486">
    <property type="entry name" value="Metalloproteases ('zincins'), catalytic domain"/>
    <property type="match status" value="1"/>
</dbReference>
<proteinExistence type="predicted"/>
<dbReference type="InterPro" id="IPR008754">
    <property type="entry name" value="Peptidase_M43"/>
</dbReference>
<keyword evidence="4" id="KW-0645">Protease</keyword>
<keyword evidence="1" id="KW-0732">Signal</keyword>
<evidence type="ECO:0000313" key="4">
    <source>
        <dbReference type="EMBL" id="MEE6130306.1"/>
    </source>
</evidence>
<sequence>MERILIIIVSLCTVMISGQEWCAFDKVQQELEQKDPEIRKSREEAEARLLQMNVKEYVNKIGATSKNGLYTGPIYEIPVVVHVIESSAPSNAHLIRTDAQIQTWIDNCNKIFATTYGNGYYPEGPGIDGGNVIPFRLVLAKRTPQCTNTNGIIRYNGSSLAGYDAAGVRVSGSVGPSAGQIKTLAPHWPEGTYFNIYMVTRIDDSSSGWAGFPGNQDHNYDSFMSSISPNTLAHEFGHAIGLHHVFNGASDPVSPPQASNCPDNSDCTSKNDFVCDTEPTANLLYSGAPPNTAINPCTGMPYQGTQYNVMNYTNRSRKFTAGQRERSVAMFMQRRSSLTISLGGTPITSPVPTLTASACNPAGINNPANQNYGPNRVQLGTIDNSSDTFWTYSNGHFYMDYSLQNCFRGNVFTDISVNSNQLKVSFTSRPQFIRAWIDYNNNGIFEDSELIGASPTAINPAQSPYVINFTPPASAVKDTYLRMRVIADRSQRAACDNLTNGQTEDYSVRIPVATLSTVEVSSASDGIHYSQNSNSLILVKAKAKKFGNYEIYDLSGKMVQKGKSDTNEIVLNFFTKGTYVLTFIENGQKVSKKFVQ</sequence>
<keyword evidence="4" id="KW-0482">Metalloprotease</keyword>
<feature type="domain" description="Peptidase M43 pregnancy-associated plasma-A" evidence="2">
    <location>
        <begin position="187"/>
        <end position="329"/>
    </location>
</feature>
<dbReference type="Gene3D" id="3.40.390.10">
    <property type="entry name" value="Collagenase (Catalytic Domain)"/>
    <property type="match status" value="1"/>
</dbReference>
<dbReference type="Proteomes" id="UP001350005">
    <property type="component" value="Unassembled WGS sequence"/>
</dbReference>